<keyword evidence="4" id="KW-1185">Reference proteome</keyword>
<feature type="compositionally biased region" description="Basic and acidic residues" evidence="1">
    <location>
        <begin position="246"/>
        <end position="263"/>
    </location>
</feature>
<feature type="region of interest" description="Disordered" evidence="1">
    <location>
        <begin position="172"/>
        <end position="275"/>
    </location>
</feature>
<feature type="transmembrane region" description="Helical" evidence="2">
    <location>
        <begin position="35"/>
        <end position="60"/>
    </location>
</feature>
<evidence type="ECO:0000256" key="1">
    <source>
        <dbReference type="SAM" id="MobiDB-lite"/>
    </source>
</evidence>
<sequence length="275" mass="30522">MTISQDVAEDSVESEPNPASELLARNRRRRRIRKWVGIGSIPILIVITLLVVKILSMYAAAHMSIASFITGDGSGTSRAAQWQYPVNVFEPFKAPFNNAVGLAANAQYTPARAEFEKSLELVTGLEECAVRINLSITIERLGDLKDEAGDPYAAKKLYDEALLNLLDGPKDCQDEEKAAENSSDPNRDMGSQREQLEQRLEEKQEQQQQKQDGQGGEQPTDPEEGDGGGEETDNGPGQDKLDEIEERLGQGDRDRDDIGRDGEDPWSDYETDKPW</sequence>
<keyword evidence="2" id="KW-0472">Membrane</keyword>
<dbReference type="Proteomes" id="UP000321196">
    <property type="component" value="Unassembled WGS sequence"/>
</dbReference>
<keyword evidence="2" id="KW-0812">Transmembrane</keyword>
<organism evidence="3 4">
    <name type="scientific">Microbacterium mitrae</name>
    <dbReference type="NCBI Taxonomy" id="664640"/>
    <lineage>
        <taxon>Bacteria</taxon>
        <taxon>Bacillati</taxon>
        <taxon>Actinomycetota</taxon>
        <taxon>Actinomycetes</taxon>
        <taxon>Micrococcales</taxon>
        <taxon>Microbacteriaceae</taxon>
        <taxon>Microbacterium</taxon>
    </lineage>
</organism>
<dbReference type="AlphaFoldDB" id="A0A5C8HNC4"/>
<protein>
    <recommendedName>
        <fullName evidence="5">Tetratricopeptide repeat protein</fullName>
    </recommendedName>
</protein>
<reference evidence="3 4" key="1">
    <citation type="submission" date="2019-08" db="EMBL/GenBank/DDBJ databases">
        <authorList>
            <person name="Dong K."/>
        </authorList>
    </citation>
    <scope>NUCLEOTIDE SEQUENCE [LARGE SCALE GENOMIC DNA]</scope>
    <source>
        <strain evidence="3 4">M4-8</strain>
    </source>
</reference>
<comment type="caution">
    <text evidence="3">The sequence shown here is derived from an EMBL/GenBank/DDBJ whole genome shotgun (WGS) entry which is preliminary data.</text>
</comment>
<keyword evidence="2" id="KW-1133">Transmembrane helix</keyword>
<dbReference type="RefSeq" id="WP_147824305.1">
    <property type="nucleotide sequence ID" value="NZ_BAAARG010000001.1"/>
</dbReference>
<evidence type="ECO:0000313" key="3">
    <source>
        <dbReference type="EMBL" id="TXK05494.1"/>
    </source>
</evidence>
<dbReference type="OrthoDB" id="3712155at2"/>
<proteinExistence type="predicted"/>
<evidence type="ECO:0000256" key="2">
    <source>
        <dbReference type="SAM" id="Phobius"/>
    </source>
</evidence>
<evidence type="ECO:0008006" key="5">
    <source>
        <dbReference type="Google" id="ProtNLM"/>
    </source>
</evidence>
<feature type="compositionally biased region" description="Acidic residues" evidence="1">
    <location>
        <begin position="220"/>
        <end position="233"/>
    </location>
</feature>
<evidence type="ECO:0000313" key="4">
    <source>
        <dbReference type="Proteomes" id="UP000321196"/>
    </source>
</evidence>
<feature type="compositionally biased region" description="Basic and acidic residues" evidence="1">
    <location>
        <begin position="172"/>
        <end position="205"/>
    </location>
</feature>
<accession>A0A5C8HNC4</accession>
<dbReference type="EMBL" id="VRSW01000001">
    <property type="protein sequence ID" value="TXK05494.1"/>
    <property type="molecule type" value="Genomic_DNA"/>
</dbReference>
<gene>
    <name evidence="3" type="ORF">FVP60_00375</name>
</gene>
<name>A0A5C8HNC4_9MICO</name>